<proteinExistence type="predicted"/>
<name>A0A8D8BCB2_CULPI</name>
<evidence type="ECO:0000256" key="1">
    <source>
        <dbReference type="SAM" id="MobiDB-lite"/>
    </source>
</evidence>
<dbReference type="EMBL" id="HBUE01066476">
    <property type="protein sequence ID" value="CAG6470861.1"/>
    <property type="molecule type" value="Transcribed_RNA"/>
</dbReference>
<dbReference type="AlphaFoldDB" id="A0A8D8BCB2"/>
<sequence>MSVFQSRPTGWWRSPANRSDRRRAIAVDGAAAVGSAAAAVEPAESGPTAGEAAAESSEPAAGSNTDAAEPVAGPTFGGVEEFELQRNNVNKQCILLDWNVNENMN</sequence>
<protein>
    <submittedName>
        <fullName evidence="2">(northern house mosquito) hypothetical protein</fullName>
    </submittedName>
</protein>
<evidence type="ECO:0000313" key="2">
    <source>
        <dbReference type="EMBL" id="CAG6470860.1"/>
    </source>
</evidence>
<dbReference type="InterPro" id="IPR006311">
    <property type="entry name" value="TAT_signal"/>
</dbReference>
<feature type="region of interest" description="Disordered" evidence="1">
    <location>
        <begin position="1"/>
        <end position="21"/>
    </location>
</feature>
<dbReference type="PROSITE" id="PS51318">
    <property type="entry name" value="TAT"/>
    <property type="match status" value="1"/>
</dbReference>
<feature type="region of interest" description="Disordered" evidence="1">
    <location>
        <begin position="38"/>
        <end position="76"/>
    </location>
</feature>
<reference evidence="2" key="1">
    <citation type="submission" date="2021-05" db="EMBL/GenBank/DDBJ databases">
        <authorList>
            <person name="Alioto T."/>
            <person name="Alioto T."/>
            <person name="Gomez Garrido J."/>
        </authorList>
    </citation>
    <scope>NUCLEOTIDE SEQUENCE</scope>
</reference>
<organism evidence="2">
    <name type="scientific">Culex pipiens</name>
    <name type="common">House mosquito</name>
    <dbReference type="NCBI Taxonomy" id="7175"/>
    <lineage>
        <taxon>Eukaryota</taxon>
        <taxon>Metazoa</taxon>
        <taxon>Ecdysozoa</taxon>
        <taxon>Arthropoda</taxon>
        <taxon>Hexapoda</taxon>
        <taxon>Insecta</taxon>
        <taxon>Pterygota</taxon>
        <taxon>Neoptera</taxon>
        <taxon>Endopterygota</taxon>
        <taxon>Diptera</taxon>
        <taxon>Nematocera</taxon>
        <taxon>Culicoidea</taxon>
        <taxon>Culicidae</taxon>
        <taxon>Culicinae</taxon>
        <taxon>Culicini</taxon>
        <taxon>Culex</taxon>
        <taxon>Culex</taxon>
    </lineage>
</organism>
<accession>A0A8D8BCB2</accession>
<feature type="compositionally biased region" description="Low complexity" evidence="1">
    <location>
        <begin position="38"/>
        <end position="63"/>
    </location>
</feature>
<dbReference type="EMBL" id="HBUE01066475">
    <property type="protein sequence ID" value="CAG6470860.1"/>
    <property type="molecule type" value="Transcribed_RNA"/>
</dbReference>